<evidence type="ECO:0000313" key="4">
    <source>
        <dbReference type="EMBL" id="OGI49208.1"/>
    </source>
</evidence>
<dbReference type="Pfam" id="PF01565">
    <property type="entry name" value="FAD_binding_4"/>
    <property type="match status" value="1"/>
</dbReference>
<comment type="caution">
    <text evidence="4">The sequence shown here is derived from an EMBL/GenBank/DDBJ whole genome shotgun (WGS) entry which is preliminary data.</text>
</comment>
<dbReference type="InterPro" id="IPR016166">
    <property type="entry name" value="FAD-bd_PCMH"/>
</dbReference>
<keyword evidence="1" id="KW-0285">Flavoprotein</keyword>
<protein>
    <submittedName>
        <fullName evidence="4">Glycolate oxidase subunit GlcE</fullName>
    </submittedName>
</protein>
<dbReference type="InterPro" id="IPR016169">
    <property type="entry name" value="FAD-bd_PCMH_sub2"/>
</dbReference>
<dbReference type="PANTHER" id="PTHR11748">
    <property type="entry name" value="D-LACTATE DEHYDROGENASE"/>
    <property type="match status" value="1"/>
</dbReference>
<evidence type="ECO:0000256" key="1">
    <source>
        <dbReference type="ARBA" id="ARBA00022630"/>
    </source>
</evidence>
<feature type="domain" description="FAD-binding PCMH-type" evidence="3">
    <location>
        <begin position="1"/>
        <end position="173"/>
    </location>
</feature>
<dbReference type="EMBL" id="MFSU01000003">
    <property type="protein sequence ID" value="OGI49208.1"/>
    <property type="molecule type" value="Genomic_DNA"/>
</dbReference>
<evidence type="ECO:0000259" key="3">
    <source>
        <dbReference type="PROSITE" id="PS51387"/>
    </source>
</evidence>
<dbReference type="PANTHER" id="PTHR11748:SF103">
    <property type="entry name" value="GLYCOLATE OXIDASE SUBUNIT GLCE"/>
    <property type="match status" value="1"/>
</dbReference>
<dbReference type="SUPFAM" id="SSF56176">
    <property type="entry name" value="FAD-binding/transporter-associated domain-like"/>
    <property type="match status" value="1"/>
</dbReference>
<dbReference type="STRING" id="1817760.A2151_06760"/>
<dbReference type="InterPro" id="IPR006094">
    <property type="entry name" value="Oxid_FAD_bind_N"/>
</dbReference>
<dbReference type="SUPFAM" id="SSF55103">
    <property type="entry name" value="FAD-linked oxidases, C-terminal domain"/>
    <property type="match status" value="1"/>
</dbReference>
<sequence length="351" mass="37476">MTNNADISQKLADAVREAAANHALLAIQGNGTKAFYTGALSGTPLDVTGHRGVVSYEPTELVITARAGTPLAEIEAALAERGQMLGFEPPYFGEAATLGGTIACGFSGPRRPYAGAARDFVLGAKIINGKGEILRFGGQVMKNVAGFDVSRLMVGAFGTLGVLLEVSLKVLPKPARELTLAFEMNAAEAVKQMNAWAAQPLPLSAACHADDTLYFRLSGTESGVRAAQAKLGGNAVENSERFWREIREHRLNFFQNGSPLWRLSIPSATPPIDLPGKWLTDWGGAQRWLKSDTPAADIRQETEEVGGHATLFRSLNQKRAPLAVLSPGLISLHRQLKLAFDPHAVLNANSG</sequence>
<reference evidence="4 5" key="1">
    <citation type="journal article" date="2016" name="Nat. Commun.">
        <title>Thousands of microbial genomes shed light on interconnected biogeochemical processes in an aquifer system.</title>
        <authorList>
            <person name="Anantharaman K."/>
            <person name="Brown C.T."/>
            <person name="Hug L.A."/>
            <person name="Sharon I."/>
            <person name="Castelle C.J."/>
            <person name="Probst A.J."/>
            <person name="Thomas B.C."/>
            <person name="Singh A."/>
            <person name="Wilkins M.J."/>
            <person name="Karaoz U."/>
            <person name="Brodie E.L."/>
            <person name="Williams K.H."/>
            <person name="Hubbard S.S."/>
            <person name="Banfield J.F."/>
        </authorList>
    </citation>
    <scope>NUCLEOTIDE SEQUENCE [LARGE SCALE GENOMIC DNA]</scope>
</reference>
<accession>A0A1F6TVN3</accession>
<keyword evidence="2" id="KW-0274">FAD</keyword>
<dbReference type="NCBIfam" id="NF008439">
    <property type="entry name" value="PRK11282.1"/>
    <property type="match status" value="1"/>
</dbReference>
<dbReference type="GO" id="GO:0071949">
    <property type="term" value="F:FAD binding"/>
    <property type="evidence" value="ECO:0007669"/>
    <property type="project" value="InterPro"/>
</dbReference>
<name>A0A1F6TVN3_9PROT</name>
<dbReference type="PROSITE" id="PS51387">
    <property type="entry name" value="FAD_PCMH"/>
    <property type="match status" value="1"/>
</dbReference>
<dbReference type="Proteomes" id="UP000178885">
    <property type="component" value="Unassembled WGS sequence"/>
</dbReference>
<gene>
    <name evidence="4" type="ORF">A2151_06760</name>
</gene>
<dbReference type="InterPro" id="IPR036318">
    <property type="entry name" value="FAD-bd_PCMH-like_sf"/>
</dbReference>
<dbReference type="AlphaFoldDB" id="A0A1F6TVN3"/>
<evidence type="ECO:0000256" key="2">
    <source>
        <dbReference type="ARBA" id="ARBA00022827"/>
    </source>
</evidence>
<organism evidence="4 5">
    <name type="scientific">Candidatus Muproteobacteria bacterium RBG_16_65_34</name>
    <dbReference type="NCBI Taxonomy" id="1817760"/>
    <lineage>
        <taxon>Bacteria</taxon>
        <taxon>Pseudomonadati</taxon>
        <taxon>Pseudomonadota</taxon>
        <taxon>Candidatus Muproteobacteria</taxon>
    </lineage>
</organism>
<evidence type="ECO:0000313" key="5">
    <source>
        <dbReference type="Proteomes" id="UP000178885"/>
    </source>
</evidence>
<dbReference type="InterPro" id="IPR016164">
    <property type="entry name" value="FAD-linked_Oxase-like_C"/>
</dbReference>
<proteinExistence type="predicted"/>
<dbReference type="Gene3D" id="3.30.465.10">
    <property type="match status" value="1"/>
</dbReference>
<dbReference type="GO" id="GO:0003824">
    <property type="term" value="F:catalytic activity"/>
    <property type="evidence" value="ECO:0007669"/>
    <property type="project" value="InterPro"/>
</dbReference>